<dbReference type="Gene3D" id="1.10.287.1060">
    <property type="entry name" value="ESAT-6-like"/>
    <property type="match status" value="1"/>
</dbReference>
<accession>A0ABU5CFN8</accession>
<dbReference type="NCBIfam" id="TIGR03930">
    <property type="entry name" value="WXG100_ESAT6"/>
    <property type="match status" value="1"/>
</dbReference>
<name>A0ABU5CFN8_9BACI</name>
<proteinExistence type="inferred from homology"/>
<comment type="caution">
    <text evidence="2">The sequence shown here is derived from an EMBL/GenBank/DDBJ whole genome shotgun (WGS) entry which is preliminary data.</text>
</comment>
<comment type="similarity">
    <text evidence="1">Belongs to the WXG100 family.</text>
</comment>
<protein>
    <recommendedName>
        <fullName evidence="1">ESAT-6-like protein</fullName>
    </recommendedName>
</protein>
<dbReference type="SUPFAM" id="SSF140453">
    <property type="entry name" value="EsxAB dimer-like"/>
    <property type="match status" value="1"/>
</dbReference>
<organism evidence="2 3">
    <name type="scientific">Tigheibacillus jepli</name>
    <dbReference type="NCBI Taxonomy" id="3035914"/>
    <lineage>
        <taxon>Bacteria</taxon>
        <taxon>Bacillati</taxon>
        <taxon>Bacillota</taxon>
        <taxon>Bacilli</taxon>
        <taxon>Bacillales</taxon>
        <taxon>Bacillaceae</taxon>
        <taxon>Tigheibacillus</taxon>
    </lineage>
</organism>
<dbReference type="RefSeq" id="WP_306066872.1">
    <property type="nucleotide sequence ID" value="NZ_JAROCA020000001.1"/>
</dbReference>
<evidence type="ECO:0000313" key="3">
    <source>
        <dbReference type="Proteomes" id="UP001228376"/>
    </source>
</evidence>
<evidence type="ECO:0000313" key="2">
    <source>
        <dbReference type="EMBL" id="MDY0404682.1"/>
    </source>
</evidence>
<reference evidence="2 3" key="1">
    <citation type="submission" date="2023-10" db="EMBL/GenBank/DDBJ databases">
        <title>179-bfca-hs.</title>
        <authorList>
            <person name="Miliotis G."/>
            <person name="Sengupta P."/>
            <person name="Hameed A."/>
            <person name="Chuvochina M."/>
            <person name="Mcdonagh F."/>
            <person name="Simpson A.C."/>
            <person name="Singh N.K."/>
            <person name="Rekha P.D."/>
            <person name="Raman K."/>
            <person name="Hugenholtz P."/>
            <person name="Venkateswaran K."/>
        </authorList>
    </citation>
    <scope>NUCLEOTIDE SEQUENCE [LARGE SCALE GENOMIC DNA]</scope>
    <source>
        <strain evidence="2 3">179-BFC-A-HS</strain>
    </source>
</reference>
<evidence type="ECO:0000256" key="1">
    <source>
        <dbReference type="RuleBase" id="RU362001"/>
    </source>
</evidence>
<dbReference type="InterPro" id="IPR010310">
    <property type="entry name" value="T7SS_ESAT-6-like"/>
</dbReference>
<keyword evidence="3" id="KW-1185">Reference proteome</keyword>
<dbReference type="EMBL" id="JAROCA020000001">
    <property type="protein sequence ID" value="MDY0404682.1"/>
    <property type="molecule type" value="Genomic_DNA"/>
</dbReference>
<dbReference type="InterPro" id="IPR036689">
    <property type="entry name" value="ESAT-6-like_sf"/>
</dbReference>
<dbReference type="Pfam" id="PF06013">
    <property type="entry name" value="WXG100"/>
    <property type="match status" value="1"/>
</dbReference>
<dbReference type="Proteomes" id="UP001228376">
    <property type="component" value="Unassembled WGS sequence"/>
</dbReference>
<sequence length="96" mass="10924">MANIRLNPEELEDYAGKYATEAERMNDVITETTTVTDNLAEIWEGEAFVAFRDQYEELKPHMLQMVELLHKVNKQLISTAQALRDADADIAGQIRA</sequence>
<gene>
    <name evidence="2" type="ORF">P5G51_004045</name>
</gene>